<evidence type="ECO:0000256" key="1">
    <source>
        <dbReference type="SAM" id="SignalP"/>
    </source>
</evidence>
<comment type="caution">
    <text evidence="2">The sequence shown here is derived from an EMBL/GenBank/DDBJ whole genome shotgun (WGS) entry which is preliminary data.</text>
</comment>
<keyword evidence="1" id="KW-0732">Signal</keyword>
<gene>
    <name evidence="2" type="ORF">ACFSOY_00080</name>
</gene>
<accession>A0ABW4ZR72</accession>
<dbReference type="SUPFAM" id="SSF89260">
    <property type="entry name" value="Collagen-binding domain"/>
    <property type="match status" value="1"/>
</dbReference>
<dbReference type="EMBL" id="JBHUIO010000002">
    <property type="protein sequence ID" value="MFD2168428.1"/>
    <property type="molecule type" value="Genomic_DNA"/>
</dbReference>
<dbReference type="Proteomes" id="UP001597343">
    <property type="component" value="Unassembled WGS sequence"/>
</dbReference>
<dbReference type="Gene3D" id="2.60.120.380">
    <property type="match status" value="1"/>
</dbReference>
<feature type="signal peptide" evidence="1">
    <location>
        <begin position="1"/>
        <end position="25"/>
    </location>
</feature>
<evidence type="ECO:0000313" key="2">
    <source>
        <dbReference type="EMBL" id="MFD2168428.1"/>
    </source>
</evidence>
<sequence>MKKLVVGMLSALVLTLAVAPHGVNAANYQDGYENNDKFADAYPIGQKPFAILASLWGDPTTSTKSGWDEDFYEVTSSSQNELEITLQVPKNSATVTYDYDLELYDANFNLVASSKNSGNKDEKIVRNLQGKKHYIRVYSYNDSYTTSKYILTGLERFLG</sequence>
<reference evidence="3" key="1">
    <citation type="journal article" date="2019" name="Int. J. Syst. Evol. Microbiol.">
        <title>The Global Catalogue of Microorganisms (GCM) 10K type strain sequencing project: providing services to taxonomists for standard genome sequencing and annotation.</title>
        <authorList>
            <consortium name="The Broad Institute Genomics Platform"/>
            <consortium name="The Broad Institute Genome Sequencing Center for Infectious Disease"/>
            <person name="Wu L."/>
            <person name="Ma J."/>
        </authorList>
    </citation>
    <scope>NUCLEOTIDE SEQUENCE [LARGE SCALE GENOMIC DNA]</scope>
    <source>
        <strain evidence="3">CGMCC 1.13574</strain>
    </source>
</reference>
<protein>
    <submittedName>
        <fullName evidence="2">Uncharacterized protein</fullName>
    </submittedName>
</protein>
<feature type="chain" id="PRO_5045340093" evidence="1">
    <location>
        <begin position="26"/>
        <end position="159"/>
    </location>
</feature>
<name>A0ABW4ZR72_9BACL</name>
<proteinExistence type="predicted"/>
<dbReference type="RefSeq" id="WP_386043137.1">
    <property type="nucleotide sequence ID" value="NZ_JBHUIO010000002.1"/>
</dbReference>
<organism evidence="2 3">
    <name type="scientific">Tumebacillus lipolyticus</name>
    <dbReference type="NCBI Taxonomy" id="1280370"/>
    <lineage>
        <taxon>Bacteria</taxon>
        <taxon>Bacillati</taxon>
        <taxon>Bacillota</taxon>
        <taxon>Bacilli</taxon>
        <taxon>Bacillales</taxon>
        <taxon>Alicyclobacillaceae</taxon>
        <taxon>Tumebacillus</taxon>
    </lineage>
</organism>
<keyword evidence="3" id="KW-1185">Reference proteome</keyword>
<evidence type="ECO:0000313" key="3">
    <source>
        <dbReference type="Proteomes" id="UP001597343"/>
    </source>
</evidence>